<reference evidence="5 6" key="1">
    <citation type="submission" date="2019-03" db="EMBL/GenBank/DDBJ databases">
        <title>Genomic Encyclopedia of Type Strains, Phase IV (KMG-IV): sequencing the most valuable type-strain genomes for metagenomic binning, comparative biology and taxonomic classification.</title>
        <authorList>
            <person name="Goeker M."/>
        </authorList>
    </citation>
    <scope>NUCLEOTIDE SEQUENCE [LARGE SCALE GENOMIC DNA]</scope>
    <source>
        <strain evidence="5 6">DSM 21100</strain>
    </source>
</reference>
<comment type="caution">
    <text evidence="5">The sequence shown here is derived from an EMBL/GenBank/DDBJ whole genome shotgun (WGS) entry which is preliminary data.</text>
</comment>
<dbReference type="SMART" id="SM00342">
    <property type="entry name" value="HTH_ARAC"/>
    <property type="match status" value="1"/>
</dbReference>
<keyword evidence="1" id="KW-0805">Transcription regulation</keyword>
<dbReference type="Gene3D" id="1.10.10.60">
    <property type="entry name" value="Homeodomain-like"/>
    <property type="match status" value="1"/>
</dbReference>
<proteinExistence type="predicted"/>
<keyword evidence="2" id="KW-0238">DNA-binding</keyword>
<organism evidence="5 6">
    <name type="scientific">Anseongella ginsenosidimutans</name>
    <dbReference type="NCBI Taxonomy" id="496056"/>
    <lineage>
        <taxon>Bacteria</taxon>
        <taxon>Pseudomonadati</taxon>
        <taxon>Bacteroidota</taxon>
        <taxon>Sphingobacteriia</taxon>
        <taxon>Sphingobacteriales</taxon>
        <taxon>Sphingobacteriaceae</taxon>
        <taxon>Anseongella</taxon>
    </lineage>
</organism>
<evidence type="ECO:0000256" key="3">
    <source>
        <dbReference type="ARBA" id="ARBA00023163"/>
    </source>
</evidence>
<evidence type="ECO:0000313" key="6">
    <source>
        <dbReference type="Proteomes" id="UP000295807"/>
    </source>
</evidence>
<evidence type="ECO:0000256" key="2">
    <source>
        <dbReference type="ARBA" id="ARBA00023125"/>
    </source>
</evidence>
<dbReference type="RefSeq" id="WP_132128483.1">
    <property type="nucleotide sequence ID" value="NZ_CP042432.1"/>
</dbReference>
<evidence type="ECO:0000256" key="1">
    <source>
        <dbReference type="ARBA" id="ARBA00023015"/>
    </source>
</evidence>
<protein>
    <submittedName>
        <fullName evidence="5">AraC family transcriptional regulator</fullName>
    </submittedName>
</protein>
<gene>
    <name evidence="5" type="ORF">EDD80_103121</name>
</gene>
<dbReference type="Proteomes" id="UP000295807">
    <property type="component" value="Unassembled WGS sequence"/>
</dbReference>
<evidence type="ECO:0000259" key="4">
    <source>
        <dbReference type="PROSITE" id="PS01124"/>
    </source>
</evidence>
<dbReference type="SUPFAM" id="SSF46689">
    <property type="entry name" value="Homeodomain-like"/>
    <property type="match status" value="1"/>
</dbReference>
<dbReference type="PANTHER" id="PTHR43280">
    <property type="entry name" value="ARAC-FAMILY TRANSCRIPTIONAL REGULATOR"/>
    <property type="match status" value="1"/>
</dbReference>
<dbReference type="GO" id="GO:0003700">
    <property type="term" value="F:DNA-binding transcription factor activity"/>
    <property type="evidence" value="ECO:0007669"/>
    <property type="project" value="InterPro"/>
</dbReference>
<dbReference type="InterPro" id="IPR009057">
    <property type="entry name" value="Homeodomain-like_sf"/>
</dbReference>
<dbReference type="Pfam" id="PF12833">
    <property type="entry name" value="HTH_18"/>
    <property type="match status" value="1"/>
</dbReference>
<keyword evidence="3" id="KW-0804">Transcription</keyword>
<feature type="domain" description="HTH araC/xylS-type" evidence="4">
    <location>
        <begin position="81"/>
        <end position="179"/>
    </location>
</feature>
<keyword evidence="6" id="KW-1185">Reference proteome</keyword>
<name>A0A4R3KV60_9SPHI</name>
<dbReference type="PANTHER" id="PTHR43280:SF2">
    <property type="entry name" value="HTH-TYPE TRANSCRIPTIONAL REGULATOR EXSA"/>
    <property type="match status" value="1"/>
</dbReference>
<evidence type="ECO:0000313" key="5">
    <source>
        <dbReference type="EMBL" id="TCS88259.1"/>
    </source>
</evidence>
<dbReference type="GO" id="GO:0043565">
    <property type="term" value="F:sequence-specific DNA binding"/>
    <property type="evidence" value="ECO:0007669"/>
    <property type="project" value="InterPro"/>
</dbReference>
<dbReference type="InterPro" id="IPR018060">
    <property type="entry name" value="HTH_AraC"/>
</dbReference>
<dbReference type="OrthoDB" id="952277at2"/>
<sequence length="190" mass="21788">MADKIYIKNMVCPRCVKVVREELEKLGLPLKEVELGETSFTRELTNEELGRVRGVLEENGFELLEDSKQRLVAHLKTLIIEMVNTGIPEKKSHENNSDYLARKLGHDYNYLSSLFSTAENLTIERYIILQKIERVKELLAYGELSLSEIAYQLDYSSIAHLSSQFKKVTGLSPSHFKKIGEKRKGRLLTT</sequence>
<accession>A0A4R3KV60</accession>
<dbReference type="EMBL" id="SMAD01000003">
    <property type="protein sequence ID" value="TCS88259.1"/>
    <property type="molecule type" value="Genomic_DNA"/>
</dbReference>
<dbReference type="PROSITE" id="PS01124">
    <property type="entry name" value="HTH_ARAC_FAMILY_2"/>
    <property type="match status" value="1"/>
</dbReference>
<dbReference type="AlphaFoldDB" id="A0A4R3KV60"/>